<dbReference type="GO" id="GO:0009306">
    <property type="term" value="P:protein secretion"/>
    <property type="evidence" value="ECO:0007669"/>
    <property type="project" value="UniProtKB-UniRule"/>
</dbReference>
<dbReference type="GO" id="GO:0006605">
    <property type="term" value="P:protein targeting"/>
    <property type="evidence" value="ECO:0007669"/>
    <property type="project" value="UniProtKB-UniRule"/>
</dbReference>
<sequence>MALEAKAKSEKLPKGMSDMFKGVFDFVVDSKNEFKRITWPDKDKVIRSTSVVLTAIVLLTCFVWLLDSVFNLALSNFLKLLK</sequence>
<dbReference type="OrthoDB" id="9799073at2"/>
<comment type="subcellular location">
    <subcellularLocation>
        <location evidence="9">Cell membrane</location>
        <topology evidence="9">Single-pass membrane protein</topology>
    </subcellularLocation>
    <subcellularLocation>
        <location evidence="1">Membrane</location>
    </subcellularLocation>
</comment>
<accession>A0A0P9AC28</accession>
<evidence type="ECO:0000313" key="11">
    <source>
        <dbReference type="Proteomes" id="UP000050326"/>
    </source>
</evidence>
<evidence type="ECO:0000313" key="10">
    <source>
        <dbReference type="EMBL" id="KPU42647.1"/>
    </source>
</evidence>
<dbReference type="PANTHER" id="PTHR33910">
    <property type="entry name" value="PROTEIN TRANSLOCASE SUBUNIT SECE"/>
    <property type="match status" value="1"/>
</dbReference>
<keyword evidence="8 9" id="KW-0472">Membrane</keyword>
<evidence type="ECO:0000256" key="3">
    <source>
        <dbReference type="ARBA" id="ARBA00022475"/>
    </source>
</evidence>
<dbReference type="Gene3D" id="1.20.5.1030">
    <property type="entry name" value="Preprotein translocase secy subunit"/>
    <property type="match status" value="1"/>
</dbReference>
<dbReference type="AlphaFoldDB" id="A0A0P9AC28"/>
<evidence type="ECO:0000256" key="9">
    <source>
        <dbReference type="HAMAP-Rule" id="MF_00422"/>
    </source>
</evidence>
<keyword evidence="7 9" id="KW-0811">Translocation</keyword>
<dbReference type="GO" id="GO:0008320">
    <property type="term" value="F:protein transmembrane transporter activity"/>
    <property type="evidence" value="ECO:0007669"/>
    <property type="project" value="UniProtKB-UniRule"/>
</dbReference>
<dbReference type="Pfam" id="PF00584">
    <property type="entry name" value="SecE"/>
    <property type="match status" value="1"/>
</dbReference>
<dbReference type="InterPro" id="IPR038379">
    <property type="entry name" value="SecE_sf"/>
</dbReference>
<dbReference type="Proteomes" id="UP000050326">
    <property type="component" value="Unassembled WGS sequence"/>
</dbReference>
<dbReference type="GO" id="GO:0005886">
    <property type="term" value="C:plasma membrane"/>
    <property type="evidence" value="ECO:0007669"/>
    <property type="project" value="UniProtKB-SubCell"/>
</dbReference>
<evidence type="ECO:0000256" key="6">
    <source>
        <dbReference type="ARBA" id="ARBA00022989"/>
    </source>
</evidence>
<dbReference type="STRING" id="36849.OXPF_38220"/>
<evidence type="ECO:0000256" key="2">
    <source>
        <dbReference type="ARBA" id="ARBA00022448"/>
    </source>
</evidence>
<feature type="transmembrane region" description="Helical" evidence="9">
    <location>
        <begin position="45"/>
        <end position="66"/>
    </location>
</feature>
<evidence type="ECO:0000256" key="4">
    <source>
        <dbReference type="ARBA" id="ARBA00022692"/>
    </source>
</evidence>
<keyword evidence="6 9" id="KW-1133">Transmembrane helix</keyword>
<dbReference type="GO" id="GO:0065002">
    <property type="term" value="P:intracellular protein transmembrane transport"/>
    <property type="evidence" value="ECO:0007669"/>
    <property type="project" value="UniProtKB-UniRule"/>
</dbReference>
<evidence type="ECO:0000256" key="8">
    <source>
        <dbReference type="ARBA" id="ARBA00023136"/>
    </source>
</evidence>
<comment type="subunit">
    <text evidence="9">Component of the Sec protein translocase complex. Heterotrimer consisting of SecY, SecE and SecG subunits. The heterotrimers can form oligomers, although 1 heterotrimer is thought to be able to translocate proteins. Interacts with the ribosome. Interacts with SecDF, and other proteins may be involved. Interacts with SecA.</text>
</comment>
<name>A0A0P9AC28_9CLOT</name>
<dbReference type="InterPro" id="IPR001901">
    <property type="entry name" value="Translocase_SecE/Sec61-g"/>
</dbReference>
<evidence type="ECO:0000256" key="7">
    <source>
        <dbReference type="ARBA" id="ARBA00023010"/>
    </source>
</evidence>
<comment type="function">
    <text evidence="9">Essential subunit of the Sec protein translocation channel SecYEG. Clamps together the 2 halves of SecY. May contact the channel plug during translocation.</text>
</comment>
<comment type="caution">
    <text evidence="10">The sequence shown here is derived from an EMBL/GenBank/DDBJ whole genome shotgun (WGS) entry which is preliminary data.</text>
</comment>
<keyword evidence="5 9" id="KW-0653">Protein transport</keyword>
<keyword evidence="3 9" id="KW-1003">Cell membrane</keyword>
<protein>
    <recommendedName>
        <fullName evidence="9">Protein translocase subunit SecE</fullName>
    </recommendedName>
</protein>
<keyword evidence="4 9" id="KW-0812">Transmembrane</keyword>
<dbReference type="EMBL" id="LKET01000062">
    <property type="protein sequence ID" value="KPU42647.1"/>
    <property type="molecule type" value="Genomic_DNA"/>
</dbReference>
<dbReference type="HAMAP" id="MF_00422">
    <property type="entry name" value="SecE"/>
    <property type="match status" value="1"/>
</dbReference>
<dbReference type="PANTHER" id="PTHR33910:SF1">
    <property type="entry name" value="PROTEIN TRANSLOCASE SUBUNIT SECE"/>
    <property type="match status" value="1"/>
</dbReference>
<dbReference type="RefSeq" id="WP_054876790.1">
    <property type="nucleotide sequence ID" value="NZ_LKET01000062.1"/>
</dbReference>
<keyword evidence="11" id="KW-1185">Reference proteome</keyword>
<gene>
    <name evidence="9 10" type="primary">secE</name>
    <name evidence="10" type="ORF">OXPF_38220</name>
</gene>
<organism evidence="10 11">
    <name type="scientific">Oxobacter pfennigii</name>
    <dbReference type="NCBI Taxonomy" id="36849"/>
    <lineage>
        <taxon>Bacteria</taxon>
        <taxon>Bacillati</taxon>
        <taxon>Bacillota</taxon>
        <taxon>Clostridia</taxon>
        <taxon>Eubacteriales</taxon>
        <taxon>Clostridiaceae</taxon>
        <taxon>Oxobacter</taxon>
    </lineage>
</organism>
<dbReference type="InterPro" id="IPR005807">
    <property type="entry name" value="SecE_bac"/>
</dbReference>
<evidence type="ECO:0000256" key="5">
    <source>
        <dbReference type="ARBA" id="ARBA00022927"/>
    </source>
</evidence>
<evidence type="ECO:0000256" key="1">
    <source>
        <dbReference type="ARBA" id="ARBA00004370"/>
    </source>
</evidence>
<dbReference type="GO" id="GO:0043952">
    <property type="term" value="P:protein transport by the Sec complex"/>
    <property type="evidence" value="ECO:0007669"/>
    <property type="project" value="UniProtKB-UniRule"/>
</dbReference>
<dbReference type="NCBIfam" id="TIGR00964">
    <property type="entry name" value="secE_bact"/>
    <property type="match status" value="1"/>
</dbReference>
<reference evidence="10 11" key="1">
    <citation type="submission" date="2015-09" db="EMBL/GenBank/DDBJ databases">
        <title>Genome sequence of Oxobacter pfennigii DSM 3222.</title>
        <authorList>
            <person name="Poehlein A."/>
            <person name="Bengelsdorf F.R."/>
            <person name="Schiel-Bengelsdorf B."/>
            <person name="Duerre P."/>
            <person name="Daniel R."/>
        </authorList>
    </citation>
    <scope>NUCLEOTIDE SEQUENCE [LARGE SCALE GENOMIC DNA]</scope>
    <source>
        <strain evidence="10 11">DSM 3222</strain>
    </source>
</reference>
<keyword evidence="2 9" id="KW-0813">Transport</keyword>
<comment type="similarity">
    <text evidence="9">Belongs to the SecE/SEC61-gamma family.</text>
</comment>
<proteinExistence type="inferred from homology"/>